<name>R7QQ70_CHOCR</name>
<dbReference type="GeneID" id="17318660"/>
<gene>
    <name evidence="2" type="ORF">CHC_T00007286001</name>
</gene>
<evidence type="ECO:0000259" key="1">
    <source>
        <dbReference type="Pfam" id="PF03184"/>
    </source>
</evidence>
<protein>
    <recommendedName>
        <fullName evidence="1">DDE-1 domain-containing protein</fullName>
    </recommendedName>
</protein>
<dbReference type="InterPro" id="IPR004875">
    <property type="entry name" value="DDE_SF_endonuclease_dom"/>
</dbReference>
<dbReference type="Proteomes" id="UP000012073">
    <property type="component" value="Unassembled WGS sequence"/>
</dbReference>
<sequence length="230" mass="25513">MQRQHPGILLDAHRVWNLDETAVECTLGKWHKAFTSSETKNGGHRGVKSTYGASKHITAVIAASVGGVLTPPFFIVSGKRKNSDWYSPVTGSLSNTPNGIIRPYTEPNWFPNDGCIKVTQNGSMEGPVLAAFVEHVQYTAAENHEKGQSFLLFLDGHSSRKHPASIDFCSQNNMEAVINTANTSHILQPSDQPINKRFHELMREVRDEFYRQGNVDATKVNFNLVCAVYA</sequence>
<dbReference type="KEGG" id="ccp:CHC_T00007286001"/>
<proteinExistence type="predicted"/>
<dbReference type="AlphaFoldDB" id="R7QQ70"/>
<reference evidence="3" key="1">
    <citation type="journal article" date="2013" name="Proc. Natl. Acad. Sci. U.S.A.">
        <title>Genome structure and metabolic features in the red seaweed Chondrus crispus shed light on evolution of the Archaeplastida.</title>
        <authorList>
            <person name="Collen J."/>
            <person name="Porcel B."/>
            <person name="Carre W."/>
            <person name="Ball S.G."/>
            <person name="Chaparro C."/>
            <person name="Tonon T."/>
            <person name="Barbeyron T."/>
            <person name="Michel G."/>
            <person name="Noel B."/>
            <person name="Valentin K."/>
            <person name="Elias M."/>
            <person name="Artiguenave F."/>
            <person name="Arun A."/>
            <person name="Aury J.M."/>
            <person name="Barbosa-Neto J.F."/>
            <person name="Bothwell J.H."/>
            <person name="Bouget F.Y."/>
            <person name="Brillet L."/>
            <person name="Cabello-Hurtado F."/>
            <person name="Capella-Gutierrez S."/>
            <person name="Charrier B."/>
            <person name="Cladiere L."/>
            <person name="Cock J.M."/>
            <person name="Coelho S.M."/>
            <person name="Colleoni C."/>
            <person name="Czjzek M."/>
            <person name="Da Silva C."/>
            <person name="Delage L."/>
            <person name="Denoeud F."/>
            <person name="Deschamps P."/>
            <person name="Dittami S.M."/>
            <person name="Gabaldon T."/>
            <person name="Gachon C.M."/>
            <person name="Groisillier A."/>
            <person name="Herve C."/>
            <person name="Jabbari K."/>
            <person name="Katinka M."/>
            <person name="Kloareg B."/>
            <person name="Kowalczyk N."/>
            <person name="Labadie K."/>
            <person name="Leblanc C."/>
            <person name="Lopez P.J."/>
            <person name="McLachlan D.H."/>
            <person name="Meslet-Cladiere L."/>
            <person name="Moustafa A."/>
            <person name="Nehr Z."/>
            <person name="Nyvall Collen P."/>
            <person name="Panaud O."/>
            <person name="Partensky F."/>
            <person name="Poulain J."/>
            <person name="Rensing S.A."/>
            <person name="Rousvoal S."/>
            <person name="Samson G."/>
            <person name="Symeonidi A."/>
            <person name="Weissenbach J."/>
            <person name="Zambounis A."/>
            <person name="Wincker P."/>
            <person name="Boyen C."/>
        </authorList>
    </citation>
    <scope>NUCLEOTIDE SEQUENCE [LARGE SCALE GENOMIC DNA]</scope>
    <source>
        <strain evidence="3">cv. Stackhouse</strain>
    </source>
</reference>
<dbReference type="RefSeq" id="XP_005710936.1">
    <property type="nucleotide sequence ID" value="XM_005710879.1"/>
</dbReference>
<dbReference type="Gramene" id="CDF40642">
    <property type="protein sequence ID" value="CDF40642"/>
    <property type="gene ID" value="CHC_T00007286001"/>
</dbReference>
<accession>R7QQ70</accession>
<evidence type="ECO:0000313" key="2">
    <source>
        <dbReference type="EMBL" id="CDF40642.1"/>
    </source>
</evidence>
<evidence type="ECO:0000313" key="3">
    <source>
        <dbReference type="Proteomes" id="UP000012073"/>
    </source>
</evidence>
<dbReference type="Pfam" id="PF03184">
    <property type="entry name" value="DDE_1"/>
    <property type="match status" value="1"/>
</dbReference>
<feature type="domain" description="DDE-1" evidence="1">
    <location>
        <begin position="116"/>
        <end position="203"/>
    </location>
</feature>
<organism evidence="2 3">
    <name type="scientific">Chondrus crispus</name>
    <name type="common">Carrageen Irish moss</name>
    <name type="synonym">Polymorpha crispa</name>
    <dbReference type="NCBI Taxonomy" id="2769"/>
    <lineage>
        <taxon>Eukaryota</taxon>
        <taxon>Rhodophyta</taxon>
        <taxon>Florideophyceae</taxon>
        <taxon>Rhodymeniophycidae</taxon>
        <taxon>Gigartinales</taxon>
        <taxon>Gigartinaceae</taxon>
        <taxon>Chondrus</taxon>
    </lineage>
</organism>
<keyword evidence="3" id="KW-1185">Reference proteome</keyword>
<dbReference type="OrthoDB" id="4327074at2759"/>
<dbReference type="PhylomeDB" id="R7QQ70"/>
<dbReference type="GO" id="GO:0003676">
    <property type="term" value="F:nucleic acid binding"/>
    <property type="evidence" value="ECO:0007669"/>
    <property type="project" value="InterPro"/>
</dbReference>
<dbReference type="EMBL" id="HG002219">
    <property type="protein sequence ID" value="CDF40642.1"/>
    <property type="molecule type" value="Genomic_DNA"/>
</dbReference>